<dbReference type="GO" id="GO:0016705">
    <property type="term" value="F:oxidoreductase activity, acting on paired donors, with incorporation or reduction of molecular oxygen"/>
    <property type="evidence" value="ECO:0007669"/>
    <property type="project" value="InterPro"/>
</dbReference>
<dbReference type="InterPro" id="IPR002401">
    <property type="entry name" value="Cyt_P450_E_grp-I"/>
</dbReference>
<dbReference type="InterPro" id="IPR036396">
    <property type="entry name" value="Cyt_P450_sf"/>
</dbReference>
<evidence type="ECO:0000256" key="1">
    <source>
        <dbReference type="ARBA" id="ARBA00023002"/>
    </source>
</evidence>
<keyword evidence="1" id="KW-0560">Oxidoreductase</keyword>
<gene>
    <name evidence="2" type="ORF">RHGRI_004529</name>
</gene>
<dbReference type="PANTHER" id="PTHR24299:SF59">
    <property type="entry name" value="CYTOCHROME P450 SUPERFAMILY PROTEIN"/>
    <property type="match status" value="1"/>
</dbReference>
<dbReference type="Gene3D" id="1.10.630.10">
    <property type="entry name" value="Cytochrome P450"/>
    <property type="match status" value="1"/>
</dbReference>
<dbReference type="AlphaFoldDB" id="A0AAV6L995"/>
<dbReference type="Proteomes" id="UP000823749">
    <property type="component" value="Chromosome 2"/>
</dbReference>
<accession>A0AAV6L995</accession>
<protein>
    <recommendedName>
        <fullName evidence="4">Cytochrome P450</fullName>
    </recommendedName>
</protein>
<sequence>MELLILSLYILFTITSVRALLSLLRSSKPSPKLPPGPVPLPVIGSFLKLGDKPHKSLAELAKIYGPIMSLKLGQKITVVISSLALVKEILQKQDLAFSTRSIPNAAHAHGHHIYSTIWLPVSNQWLSLRKVLNSIIFSGKRLDANQNIRQQKVKELIEYAGKCCQEDVAVDIGMESWMDCPYRFYKGLDKLSTSLHFGPKYMESMLYEQSPPEDLSLATVLMRPYPIFHDYEEMAKDTALTKKNHGSVHRVYIVIEEDSRLK</sequence>
<name>A0AAV6L995_9ERIC</name>
<organism evidence="2 3">
    <name type="scientific">Rhododendron griersonianum</name>
    <dbReference type="NCBI Taxonomy" id="479676"/>
    <lineage>
        <taxon>Eukaryota</taxon>
        <taxon>Viridiplantae</taxon>
        <taxon>Streptophyta</taxon>
        <taxon>Embryophyta</taxon>
        <taxon>Tracheophyta</taxon>
        <taxon>Spermatophyta</taxon>
        <taxon>Magnoliopsida</taxon>
        <taxon>eudicotyledons</taxon>
        <taxon>Gunneridae</taxon>
        <taxon>Pentapetalae</taxon>
        <taxon>asterids</taxon>
        <taxon>Ericales</taxon>
        <taxon>Ericaceae</taxon>
        <taxon>Ericoideae</taxon>
        <taxon>Rhodoreae</taxon>
        <taxon>Rhododendron</taxon>
    </lineage>
</organism>
<proteinExistence type="predicted"/>
<evidence type="ECO:0000313" key="3">
    <source>
        <dbReference type="Proteomes" id="UP000823749"/>
    </source>
</evidence>
<dbReference type="GO" id="GO:0020037">
    <property type="term" value="F:heme binding"/>
    <property type="evidence" value="ECO:0007669"/>
    <property type="project" value="InterPro"/>
</dbReference>
<evidence type="ECO:0000313" key="2">
    <source>
        <dbReference type="EMBL" id="KAG5561517.1"/>
    </source>
</evidence>
<keyword evidence="3" id="KW-1185">Reference proteome</keyword>
<dbReference type="GO" id="GO:0004497">
    <property type="term" value="F:monooxygenase activity"/>
    <property type="evidence" value="ECO:0007669"/>
    <property type="project" value="InterPro"/>
</dbReference>
<dbReference type="PRINTS" id="PR00463">
    <property type="entry name" value="EP450I"/>
</dbReference>
<dbReference type="GO" id="GO:0005506">
    <property type="term" value="F:iron ion binding"/>
    <property type="evidence" value="ECO:0007669"/>
    <property type="project" value="InterPro"/>
</dbReference>
<evidence type="ECO:0008006" key="4">
    <source>
        <dbReference type="Google" id="ProtNLM"/>
    </source>
</evidence>
<dbReference type="SUPFAM" id="SSF48264">
    <property type="entry name" value="Cytochrome P450"/>
    <property type="match status" value="1"/>
</dbReference>
<dbReference type="InterPro" id="IPR001128">
    <property type="entry name" value="Cyt_P450"/>
</dbReference>
<dbReference type="PANTHER" id="PTHR24299">
    <property type="entry name" value="CYTOCHROME P450 FAMILY 1"/>
    <property type="match status" value="1"/>
</dbReference>
<reference evidence="2" key="1">
    <citation type="submission" date="2020-08" db="EMBL/GenBank/DDBJ databases">
        <title>Plant Genome Project.</title>
        <authorList>
            <person name="Zhang R.-G."/>
        </authorList>
    </citation>
    <scope>NUCLEOTIDE SEQUENCE</scope>
    <source>
        <strain evidence="2">WSP0</strain>
        <tissue evidence="2">Leaf</tissue>
    </source>
</reference>
<dbReference type="EMBL" id="JACTNZ010000002">
    <property type="protein sequence ID" value="KAG5561517.1"/>
    <property type="molecule type" value="Genomic_DNA"/>
</dbReference>
<dbReference type="Pfam" id="PF00067">
    <property type="entry name" value="p450"/>
    <property type="match status" value="1"/>
</dbReference>
<comment type="caution">
    <text evidence="2">The sequence shown here is derived from an EMBL/GenBank/DDBJ whole genome shotgun (WGS) entry which is preliminary data.</text>
</comment>